<dbReference type="PANTHER" id="PTHR25466">
    <property type="entry name" value="T-LYMPHOCYTE ACTIVATION ANTIGEN"/>
    <property type="match status" value="1"/>
</dbReference>
<evidence type="ECO:0000256" key="11">
    <source>
        <dbReference type="SAM" id="Phobius"/>
    </source>
</evidence>
<dbReference type="SMART" id="SM00409">
    <property type="entry name" value="IG"/>
    <property type="match status" value="1"/>
</dbReference>
<dbReference type="InterPro" id="IPR003599">
    <property type="entry name" value="Ig_sub"/>
</dbReference>
<keyword evidence="2" id="KW-1003">Cell membrane</keyword>
<evidence type="ECO:0000256" key="5">
    <source>
        <dbReference type="ARBA" id="ARBA00022989"/>
    </source>
</evidence>
<dbReference type="GO" id="GO:0007166">
    <property type="term" value="P:cell surface receptor signaling pathway"/>
    <property type="evidence" value="ECO:0007669"/>
    <property type="project" value="TreeGrafter"/>
</dbReference>
<sequence>MGQTQKRRTTPPECSYFKLFQILVIAGVFYFSSGTQVTKLVNDKAHLPCGYNISAGELTNARIYWQKNNEMVLSVIHGKTDVWHKYKNRTIYDTIDNSSIVILGLRLSDSGEYSCIIQMKKEEYKVTHKHSVTLLVRAEFPKPNITDVGNQSTNIRRINCSTSGGFPKPHLLWLANGKEVNAIKTAISQDPATELYSINSVLDFNVTNNHSFICVVKYGNETVSKSFTWQKSEIPHAPVSYQPPSLYLLLCLFVPVFVISWCLLKRFSARQRERRRRNDVESIEMERTSSIYSGTAEPSG</sequence>
<keyword evidence="8" id="KW-0675">Receptor</keyword>
<keyword evidence="9" id="KW-0325">Glycoprotein</keyword>
<dbReference type="Gene3D" id="2.60.40.10">
    <property type="entry name" value="Immunoglobulins"/>
    <property type="match status" value="2"/>
</dbReference>
<keyword evidence="4" id="KW-0732">Signal</keyword>
<dbReference type="GO" id="GO:0031295">
    <property type="term" value="P:T cell costimulation"/>
    <property type="evidence" value="ECO:0007669"/>
    <property type="project" value="TreeGrafter"/>
</dbReference>
<dbReference type="GO" id="GO:0071222">
    <property type="term" value="P:cellular response to lipopolysaccharide"/>
    <property type="evidence" value="ECO:0007669"/>
    <property type="project" value="TreeGrafter"/>
</dbReference>
<keyword evidence="3 11" id="KW-0812">Transmembrane</keyword>
<dbReference type="FunCoup" id="A0A7J8HZZ1">
    <property type="interactions" value="85"/>
</dbReference>
<dbReference type="GO" id="GO:0042130">
    <property type="term" value="P:negative regulation of T cell proliferation"/>
    <property type="evidence" value="ECO:0007669"/>
    <property type="project" value="TreeGrafter"/>
</dbReference>
<keyword evidence="14" id="KW-1185">Reference proteome</keyword>
<dbReference type="GO" id="GO:0006955">
    <property type="term" value="P:immune response"/>
    <property type="evidence" value="ECO:0007669"/>
    <property type="project" value="TreeGrafter"/>
</dbReference>
<evidence type="ECO:0000256" key="3">
    <source>
        <dbReference type="ARBA" id="ARBA00022692"/>
    </source>
</evidence>
<reference evidence="13 14" key="1">
    <citation type="journal article" date="2020" name="Nature">
        <title>Six reference-quality genomes reveal evolution of bat adaptations.</title>
        <authorList>
            <person name="Jebb D."/>
            <person name="Huang Z."/>
            <person name="Pippel M."/>
            <person name="Hughes G.M."/>
            <person name="Lavrichenko K."/>
            <person name="Devanna P."/>
            <person name="Winkler S."/>
            <person name="Jermiin L.S."/>
            <person name="Skirmuntt E.C."/>
            <person name="Katzourakis A."/>
            <person name="Burkitt-Gray L."/>
            <person name="Ray D.A."/>
            <person name="Sullivan K.A.M."/>
            <person name="Roscito J.G."/>
            <person name="Kirilenko B.M."/>
            <person name="Davalos L.M."/>
            <person name="Corthals A.P."/>
            <person name="Power M.L."/>
            <person name="Jones G."/>
            <person name="Ransome R.D."/>
            <person name="Dechmann D.K.N."/>
            <person name="Locatelli A.G."/>
            <person name="Puechmaille S.J."/>
            <person name="Fedrigo O."/>
            <person name="Jarvis E.D."/>
            <person name="Hiller M."/>
            <person name="Vernes S.C."/>
            <person name="Myers E.W."/>
            <person name="Teeling E.C."/>
        </authorList>
    </citation>
    <scope>NUCLEOTIDE SEQUENCE [LARGE SCALE GENOMIC DNA]</scope>
    <source>
        <strain evidence="13">MMolMol1</strain>
        <tissue evidence="13">Muscle</tissue>
    </source>
</reference>
<evidence type="ECO:0000256" key="7">
    <source>
        <dbReference type="ARBA" id="ARBA00023157"/>
    </source>
</evidence>
<evidence type="ECO:0000256" key="10">
    <source>
        <dbReference type="ARBA" id="ARBA00023319"/>
    </source>
</evidence>
<feature type="domain" description="Ig-like" evidence="12">
    <location>
        <begin position="141"/>
        <end position="228"/>
    </location>
</feature>
<dbReference type="OrthoDB" id="9904387at2759"/>
<keyword evidence="10" id="KW-0393">Immunoglobulin domain</keyword>
<keyword evidence="7" id="KW-1015">Disulfide bond</keyword>
<dbReference type="SUPFAM" id="SSF48726">
    <property type="entry name" value="Immunoglobulin"/>
    <property type="match status" value="2"/>
</dbReference>
<organism evidence="13 14">
    <name type="scientific">Molossus molossus</name>
    <name type="common">Pallas' mastiff bat</name>
    <name type="synonym">Vespertilio molossus</name>
    <dbReference type="NCBI Taxonomy" id="27622"/>
    <lineage>
        <taxon>Eukaryota</taxon>
        <taxon>Metazoa</taxon>
        <taxon>Chordata</taxon>
        <taxon>Craniata</taxon>
        <taxon>Vertebrata</taxon>
        <taxon>Euteleostomi</taxon>
        <taxon>Mammalia</taxon>
        <taxon>Eutheria</taxon>
        <taxon>Laurasiatheria</taxon>
        <taxon>Chiroptera</taxon>
        <taxon>Yangochiroptera</taxon>
        <taxon>Molossidae</taxon>
        <taxon>Molossus</taxon>
    </lineage>
</organism>
<protein>
    <submittedName>
        <fullName evidence="13">CD80 molecule</fullName>
    </submittedName>
</protein>
<dbReference type="Proteomes" id="UP000550707">
    <property type="component" value="Unassembled WGS sequence"/>
</dbReference>
<dbReference type="Pfam" id="PF08205">
    <property type="entry name" value="C2-set_2"/>
    <property type="match status" value="1"/>
</dbReference>
<dbReference type="InParanoid" id="A0A7J8HZZ1"/>
<proteinExistence type="predicted"/>
<name>A0A7J8HZZ1_MOLMO</name>
<dbReference type="InterPro" id="IPR013783">
    <property type="entry name" value="Ig-like_fold"/>
</dbReference>
<evidence type="ECO:0000259" key="12">
    <source>
        <dbReference type="PROSITE" id="PS50835"/>
    </source>
</evidence>
<evidence type="ECO:0000313" key="13">
    <source>
        <dbReference type="EMBL" id="KAF6477272.1"/>
    </source>
</evidence>
<dbReference type="GO" id="GO:0042102">
    <property type="term" value="P:positive regulation of T cell proliferation"/>
    <property type="evidence" value="ECO:0007669"/>
    <property type="project" value="TreeGrafter"/>
</dbReference>
<gene>
    <name evidence="13" type="ORF">HJG59_002485</name>
</gene>
<dbReference type="EMBL" id="JACASF010000005">
    <property type="protein sequence ID" value="KAF6477272.1"/>
    <property type="molecule type" value="Genomic_DNA"/>
</dbReference>
<feature type="domain" description="Ig-like" evidence="12">
    <location>
        <begin position="12"/>
        <end position="127"/>
    </location>
</feature>
<keyword evidence="6 11" id="KW-0472">Membrane</keyword>
<dbReference type="InterPro" id="IPR036179">
    <property type="entry name" value="Ig-like_dom_sf"/>
</dbReference>
<dbReference type="AlphaFoldDB" id="A0A7J8HZZ1"/>
<dbReference type="FunFam" id="2.60.40.10:FF:000910">
    <property type="entry name" value="T-lymphocyte activation antigen CD80"/>
    <property type="match status" value="1"/>
</dbReference>
<evidence type="ECO:0000256" key="1">
    <source>
        <dbReference type="ARBA" id="ARBA00004251"/>
    </source>
</evidence>
<evidence type="ECO:0000256" key="8">
    <source>
        <dbReference type="ARBA" id="ARBA00023170"/>
    </source>
</evidence>
<comment type="caution">
    <text evidence="13">The sequence shown here is derived from an EMBL/GenBank/DDBJ whole genome shotgun (WGS) entry which is preliminary data.</text>
</comment>
<evidence type="ECO:0000313" key="14">
    <source>
        <dbReference type="Proteomes" id="UP000550707"/>
    </source>
</evidence>
<dbReference type="InterPro" id="IPR013162">
    <property type="entry name" value="CD80_C2-set"/>
</dbReference>
<comment type="subcellular location">
    <subcellularLocation>
        <location evidence="1">Cell membrane</location>
        <topology evidence="1">Single-pass type I membrane protein</topology>
    </subcellularLocation>
</comment>
<accession>A0A7J8HZZ1</accession>
<dbReference type="PROSITE" id="PS50835">
    <property type="entry name" value="IG_LIKE"/>
    <property type="match status" value="2"/>
</dbReference>
<dbReference type="InterPro" id="IPR051713">
    <property type="entry name" value="T-cell_Activation_Regulation"/>
</dbReference>
<evidence type="ECO:0000256" key="2">
    <source>
        <dbReference type="ARBA" id="ARBA00022475"/>
    </source>
</evidence>
<dbReference type="GO" id="GO:0009897">
    <property type="term" value="C:external side of plasma membrane"/>
    <property type="evidence" value="ECO:0007669"/>
    <property type="project" value="TreeGrafter"/>
</dbReference>
<evidence type="ECO:0000256" key="4">
    <source>
        <dbReference type="ARBA" id="ARBA00022729"/>
    </source>
</evidence>
<evidence type="ECO:0000256" key="9">
    <source>
        <dbReference type="ARBA" id="ARBA00023180"/>
    </source>
</evidence>
<keyword evidence="5 11" id="KW-1133">Transmembrane helix</keyword>
<feature type="transmembrane region" description="Helical" evidence="11">
    <location>
        <begin position="246"/>
        <end position="267"/>
    </location>
</feature>
<evidence type="ECO:0000256" key="6">
    <source>
        <dbReference type="ARBA" id="ARBA00023136"/>
    </source>
</evidence>
<dbReference type="PANTHER" id="PTHR25466:SF4">
    <property type="entry name" value="T-LYMPHOCYTE ACTIVATION ANTIGEN CD80"/>
    <property type="match status" value="1"/>
</dbReference>
<dbReference type="InterPro" id="IPR007110">
    <property type="entry name" value="Ig-like_dom"/>
</dbReference>